<keyword evidence="3" id="KW-1185">Reference proteome</keyword>
<name>A0A1X0KEU3_MYCSC</name>
<dbReference type="EMBL" id="MVIJ01000023">
    <property type="protein sequence ID" value="ORB73069.1"/>
    <property type="molecule type" value="Genomic_DNA"/>
</dbReference>
<gene>
    <name evidence="2" type="ORF">BST44_15940</name>
</gene>
<dbReference type="Proteomes" id="UP000192601">
    <property type="component" value="Unassembled WGS sequence"/>
</dbReference>
<protein>
    <submittedName>
        <fullName evidence="2">Uncharacterized protein</fullName>
    </submittedName>
</protein>
<evidence type="ECO:0000313" key="3">
    <source>
        <dbReference type="Proteomes" id="UP000192601"/>
    </source>
</evidence>
<dbReference type="OrthoDB" id="4561580at2"/>
<evidence type="ECO:0000256" key="1">
    <source>
        <dbReference type="SAM" id="MobiDB-lite"/>
    </source>
</evidence>
<comment type="caution">
    <text evidence="2">The sequence shown here is derived from an EMBL/GenBank/DDBJ whole genome shotgun (WGS) entry which is preliminary data.</text>
</comment>
<dbReference type="RefSeq" id="WP_083178087.1">
    <property type="nucleotide sequence ID" value="NZ_MVIJ01000023.1"/>
</dbReference>
<accession>A0A1X0KEU3</accession>
<feature type="compositionally biased region" description="Pro residues" evidence="1">
    <location>
        <begin position="25"/>
        <end position="34"/>
    </location>
</feature>
<dbReference type="STRING" id="1783.BST44_15940"/>
<proteinExistence type="predicted"/>
<dbReference type="NCBIfam" id="NF040652">
    <property type="entry name" value="Mbox_reg_Rv1535"/>
    <property type="match status" value="1"/>
</dbReference>
<dbReference type="AlphaFoldDB" id="A0A1X0KEU3"/>
<sequence length="78" mass="8220">MTAVLFDDVMTVAPAPSLTLAAAPAPAPQPAPRPAPKRRREPIASGDPMVDTAARLLSIPLRHVYAALWRVGVIEVVA</sequence>
<dbReference type="NCBIfam" id="NF040653">
    <property type="entry name" value="Rv1535_dom"/>
    <property type="match status" value="1"/>
</dbReference>
<evidence type="ECO:0000313" key="2">
    <source>
        <dbReference type="EMBL" id="ORB73069.1"/>
    </source>
</evidence>
<feature type="region of interest" description="Disordered" evidence="1">
    <location>
        <begin position="21"/>
        <end position="47"/>
    </location>
</feature>
<reference evidence="2 3" key="1">
    <citation type="submission" date="2017-02" db="EMBL/GenBank/DDBJ databases">
        <title>The new phylogeny of genus Mycobacterium.</title>
        <authorList>
            <person name="Tortoli E."/>
            <person name="Trovato A."/>
            <person name="Cirillo D.M."/>
        </authorList>
    </citation>
    <scope>NUCLEOTIDE SEQUENCE [LARGE SCALE GENOMIC DNA]</scope>
    <source>
        <strain evidence="2 3">DSM 43992</strain>
    </source>
</reference>
<organism evidence="2 3">
    <name type="scientific">Mycobacterium scrofulaceum</name>
    <dbReference type="NCBI Taxonomy" id="1783"/>
    <lineage>
        <taxon>Bacteria</taxon>
        <taxon>Bacillati</taxon>
        <taxon>Actinomycetota</taxon>
        <taxon>Actinomycetes</taxon>
        <taxon>Mycobacteriales</taxon>
        <taxon>Mycobacteriaceae</taxon>
        <taxon>Mycobacterium</taxon>
    </lineage>
</organism>